<sequence>MWHEARKQEKILKNAMVDQTKRAERKKRYYDNIRKDPEQFMQVHGRKSIIHTERSIAKAAEDSNILRPWQGDAKITIDRFDARSHLSKMDLMDDSTQKPKEDNNMGDEKSEIVCEFERYRVLIINDYKGVSEKSYLRKISEKEFWRIEKDSNKKAEIEKKKKSADKKSSIGFSYDDSEVVRGSKNEKEGDGEAEGSDEDPEELDDIDVELDTAQLNPELQRKVNKNGEEYGVKRGLFCALLRADQQAQRDAAQLKQIDRQKSQLSGRESKHERMLLRQQRQAIVGKGCIVGDNGATATLLGFINNSSKKSKIDEMMDDLDNSYEDDDKAHPEFISTFGGNDEKDSEDDEKKVSVGPELPSEHYRKILQLSKQRINDDEGVDWGDTKELSSSPSPVRKRRRSPSVQRRSRSRSRDRRRRRSRSRSRERRRRYSRSRSREGRAYKRRKSRSRSVKRRRRSPSSSSSSRSRSRSRDRPMFQKKVAHKQRSPSVSNSSPSPPPTTSKKREYSRKVESESDEQDEDIKMLEVRSSMSESEKERIEIENRKRRVKLTKKMVKTKKEEKSSDEENNEKVEMARKIRQKMNEELKKNRKELEREEEEKHKNAEVEKRVREEMRYIEEQERREREMLKRRADERKRSRSRSRTRHRRSRSRSGSRDRQKHRS</sequence>
<name>A0A9P1IU64_9PELO</name>
<protein>
    <recommendedName>
        <fullName evidence="4">Suppressor of white apricot N-terminal domain-containing protein</fullName>
    </recommendedName>
</protein>
<dbReference type="SMART" id="SM01141">
    <property type="entry name" value="DRY_EERY"/>
    <property type="match status" value="1"/>
</dbReference>
<feature type="compositionally biased region" description="Basic residues" evidence="3">
    <location>
        <begin position="544"/>
        <end position="556"/>
    </location>
</feature>
<feature type="region of interest" description="Disordered" evidence="3">
    <location>
        <begin position="319"/>
        <end position="663"/>
    </location>
</feature>
<evidence type="ECO:0000259" key="4">
    <source>
        <dbReference type="SMART" id="SM01141"/>
    </source>
</evidence>
<keyword evidence="1" id="KW-0507">mRNA processing</keyword>
<feature type="compositionally biased region" description="Basic and acidic residues" evidence="3">
    <location>
        <begin position="533"/>
        <end position="543"/>
    </location>
</feature>
<dbReference type="AlphaFoldDB" id="A0A9P1IU64"/>
<comment type="caution">
    <text evidence="5">The sequence shown here is derived from an EMBL/GenBank/DDBJ whole genome shotgun (WGS) entry which is preliminary data.</text>
</comment>
<dbReference type="PANTHER" id="PTHR13161:SF4">
    <property type="entry name" value="CLK4-ASSOCIATING SERINE_ARGININE RICH PROTEIN"/>
    <property type="match status" value="1"/>
</dbReference>
<evidence type="ECO:0000313" key="6">
    <source>
        <dbReference type="Proteomes" id="UP001152747"/>
    </source>
</evidence>
<dbReference type="InterPro" id="IPR040397">
    <property type="entry name" value="SWAP"/>
</dbReference>
<organism evidence="5 6">
    <name type="scientific">Caenorhabditis angaria</name>
    <dbReference type="NCBI Taxonomy" id="860376"/>
    <lineage>
        <taxon>Eukaryota</taxon>
        <taxon>Metazoa</taxon>
        <taxon>Ecdysozoa</taxon>
        <taxon>Nematoda</taxon>
        <taxon>Chromadorea</taxon>
        <taxon>Rhabditida</taxon>
        <taxon>Rhabditina</taxon>
        <taxon>Rhabditomorpha</taxon>
        <taxon>Rhabditoidea</taxon>
        <taxon>Rhabditidae</taxon>
        <taxon>Peloderinae</taxon>
        <taxon>Caenorhabditis</taxon>
    </lineage>
</organism>
<evidence type="ECO:0000256" key="1">
    <source>
        <dbReference type="ARBA" id="ARBA00022664"/>
    </source>
</evidence>
<feature type="region of interest" description="Disordered" evidence="3">
    <location>
        <begin position="177"/>
        <end position="202"/>
    </location>
</feature>
<feature type="compositionally biased region" description="Basic residues" evidence="3">
    <location>
        <begin position="637"/>
        <end position="663"/>
    </location>
</feature>
<feature type="compositionally biased region" description="Acidic residues" evidence="3">
    <location>
        <begin position="191"/>
        <end position="202"/>
    </location>
</feature>
<dbReference type="PANTHER" id="PTHR13161">
    <property type="entry name" value="SPLICING FACTOR SUPPRESSOR OF WHITE APRICOT"/>
    <property type="match status" value="1"/>
</dbReference>
<feature type="domain" description="Suppressor of white apricot N-terminal" evidence="4">
    <location>
        <begin position="39"/>
        <end position="178"/>
    </location>
</feature>
<dbReference type="GO" id="GO:0008380">
    <property type="term" value="P:RNA splicing"/>
    <property type="evidence" value="ECO:0007669"/>
    <property type="project" value="UniProtKB-KW"/>
</dbReference>
<feature type="compositionally biased region" description="Basic residues" evidence="3">
    <location>
        <begin position="442"/>
        <end position="458"/>
    </location>
</feature>
<dbReference type="OrthoDB" id="10070965at2759"/>
<feature type="compositionally biased region" description="Basic and acidic residues" evidence="3">
    <location>
        <begin position="569"/>
        <end position="636"/>
    </location>
</feature>
<keyword evidence="6" id="KW-1185">Reference proteome</keyword>
<feature type="compositionally biased region" description="Basic and acidic residues" evidence="3">
    <location>
        <begin position="503"/>
        <end position="513"/>
    </location>
</feature>
<gene>
    <name evidence="5" type="ORF">CAMP_LOCUS13813</name>
</gene>
<dbReference type="EMBL" id="CANHGI010000005">
    <property type="protein sequence ID" value="CAI5451176.1"/>
    <property type="molecule type" value="Genomic_DNA"/>
</dbReference>
<feature type="compositionally biased region" description="Basic residues" evidence="3">
    <location>
        <begin position="395"/>
        <end position="434"/>
    </location>
</feature>
<accession>A0A9P1IU64</accession>
<dbReference type="GO" id="GO:0006397">
    <property type="term" value="P:mRNA processing"/>
    <property type="evidence" value="ECO:0007669"/>
    <property type="project" value="UniProtKB-KW"/>
</dbReference>
<dbReference type="Proteomes" id="UP001152747">
    <property type="component" value="Unassembled WGS sequence"/>
</dbReference>
<evidence type="ECO:0000256" key="3">
    <source>
        <dbReference type="SAM" id="MobiDB-lite"/>
    </source>
</evidence>
<feature type="compositionally biased region" description="Basic and acidic residues" evidence="3">
    <location>
        <begin position="178"/>
        <end position="190"/>
    </location>
</feature>
<proteinExistence type="predicted"/>
<evidence type="ECO:0000256" key="2">
    <source>
        <dbReference type="ARBA" id="ARBA00023187"/>
    </source>
</evidence>
<dbReference type="Pfam" id="PF09750">
    <property type="entry name" value="DRY_EERY"/>
    <property type="match status" value="1"/>
</dbReference>
<reference evidence="5" key="1">
    <citation type="submission" date="2022-11" db="EMBL/GenBank/DDBJ databases">
        <authorList>
            <person name="Kikuchi T."/>
        </authorList>
    </citation>
    <scope>NUCLEOTIDE SEQUENCE</scope>
    <source>
        <strain evidence="5">PS1010</strain>
    </source>
</reference>
<keyword evidence="2" id="KW-0508">mRNA splicing</keyword>
<evidence type="ECO:0000313" key="5">
    <source>
        <dbReference type="EMBL" id="CAI5451176.1"/>
    </source>
</evidence>
<dbReference type="InterPro" id="IPR019147">
    <property type="entry name" value="SWAP_N_domain"/>
</dbReference>